<sequence length="321" mass="33919">MKKTLAAFLALALISGGALAQKYPERAVRVLVPFAPGGVVDIAARHVSEELSQMWGQSVVVENRPGGNGFIATSAAARAAPDGYTLLMAHTGEFSVNPAIFKNIPYELERDFVPISLVSDTPLALAAKADSRLNSVRDVIERSKADPGSLTFSSPGTGSYNHLAGEWFANSADIKLMHVPYRGGSPAAAAVASGEVALGLVSVSSIEQFAKSGHVKILAVMTKRRIPTHPDWTTVQDAGVPDVDAANWVGLFAPKGTPEAIVDKISRDVITALKSEKLQTAFSMGGGEAVGSTSDEFRARIQRDLETNRVIAKKAGVQVDQ</sequence>
<dbReference type="InterPro" id="IPR042100">
    <property type="entry name" value="Bug_dom1"/>
</dbReference>
<dbReference type="PIRSF" id="PIRSF017082">
    <property type="entry name" value="YflP"/>
    <property type="match status" value="1"/>
</dbReference>
<keyword evidence="2" id="KW-0732">Signal</keyword>
<dbReference type="RefSeq" id="WP_073109427.1">
    <property type="nucleotide sequence ID" value="NZ_FQXE01000021.1"/>
</dbReference>
<dbReference type="STRING" id="658167.SAMN04488135_12120"/>
<proteinExistence type="inferred from homology"/>
<dbReference type="EMBL" id="FQXE01000021">
    <property type="protein sequence ID" value="SHI31622.1"/>
    <property type="molecule type" value="Genomic_DNA"/>
</dbReference>
<dbReference type="OrthoDB" id="8887820at2"/>
<gene>
    <name evidence="3" type="ORF">SAMN04488135_12120</name>
</gene>
<dbReference type="Gene3D" id="3.40.190.10">
    <property type="entry name" value="Periplasmic binding protein-like II"/>
    <property type="match status" value="1"/>
</dbReference>
<feature type="signal peptide" evidence="2">
    <location>
        <begin position="1"/>
        <end position="20"/>
    </location>
</feature>
<keyword evidence="4" id="KW-1185">Reference proteome</keyword>
<evidence type="ECO:0000256" key="1">
    <source>
        <dbReference type="ARBA" id="ARBA00006987"/>
    </source>
</evidence>
<reference evidence="3 4" key="1">
    <citation type="submission" date="2016-11" db="EMBL/GenBank/DDBJ databases">
        <authorList>
            <person name="Jaros S."/>
            <person name="Januszkiewicz K."/>
            <person name="Wedrychowicz H."/>
        </authorList>
    </citation>
    <scope>NUCLEOTIDE SEQUENCE [LARGE SCALE GENOMIC DNA]</scope>
    <source>
        <strain evidence="3 4">CGMCC 1.10190</strain>
    </source>
</reference>
<dbReference type="InterPro" id="IPR005064">
    <property type="entry name" value="BUG"/>
</dbReference>
<protein>
    <submittedName>
        <fullName evidence="3">Tripartite-type tricarboxylate transporter, receptor component TctC</fullName>
    </submittedName>
</protein>
<dbReference type="PANTHER" id="PTHR42928">
    <property type="entry name" value="TRICARBOXYLATE-BINDING PROTEIN"/>
    <property type="match status" value="1"/>
</dbReference>
<evidence type="ECO:0000256" key="2">
    <source>
        <dbReference type="SAM" id="SignalP"/>
    </source>
</evidence>
<name>A0A1M6A539_9BURK</name>
<evidence type="ECO:0000313" key="4">
    <source>
        <dbReference type="Proteomes" id="UP000184226"/>
    </source>
</evidence>
<comment type="similarity">
    <text evidence="1">Belongs to the UPF0065 (bug) family.</text>
</comment>
<dbReference type="Gene3D" id="3.40.190.150">
    <property type="entry name" value="Bordetella uptake gene, domain 1"/>
    <property type="match status" value="1"/>
</dbReference>
<dbReference type="PANTHER" id="PTHR42928:SF5">
    <property type="entry name" value="BLR1237 PROTEIN"/>
    <property type="match status" value="1"/>
</dbReference>
<dbReference type="Pfam" id="PF03401">
    <property type="entry name" value="TctC"/>
    <property type="match status" value="1"/>
</dbReference>
<dbReference type="AlphaFoldDB" id="A0A1M6A539"/>
<dbReference type="CDD" id="cd07012">
    <property type="entry name" value="PBP2_Bug_TTT"/>
    <property type="match status" value="1"/>
</dbReference>
<organism evidence="3 4">
    <name type="scientific">Pollutimonas bauzanensis</name>
    <dbReference type="NCBI Taxonomy" id="658167"/>
    <lineage>
        <taxon>Bacteria</taxon>
        <taxon>Pseudomonadati</taxon>
        <taxon>Pseudomonadota</taxon>
        <taxon>Betaproteobacteria</taxon>
        <taxon>Burkholderiales</taxon>
        <taxon>Alcaligenaceae</taxon>
        <taxon>Pollutimonas</taxon>
    </lineage>
</organism>
<feature type="chain" id="PRO_5012974465" evidence="2">
    <location>
        <begin position="21"/>
        <end position="321"/>
    </location>
</feature>
<dbReference type="Proteomes" id="UP000184226">
    <property type="component" value="Unassembled WGS sequence"/>
</dbReference>
<evidence type="ECO:0000313" key="3">
    <source>
        <dbReference type="EMBL" id="SHI31622.1"/>
    </source>
</evidence>
<accession>A0A1M6A539</accession>
<dbReference type="SUPFAM" id="SSF53850">
    <property type="entry name" value="Periplasmic binding protein-like II"/>
    <property type="match status" value="1"/>
</dbReference>
<keyword evidence="3" id="KW-0675">Receptor</keyword>